<reference evidence="2 3" key="1">
    <citation type="submission" date="2024-03" db="EMBL/GenBank/DDBJ databases">
        <title>Sulfurimonas sp. HSL3-1.</title>
        <authorList>
            <person name="Wang S."/>
        </authorList>
    </citation>
    <scope>NUCLEOTIDE SEQUENCE [LARGE SCALE GENOMIC DNA]</scope>
    <source>
        <strain evidence="2 3">HSL3-1</strain>
    </source>
</reference>
<dbReference type="PROSITE" id="PS51186">
    <property type="entry name" value="GNAT"/>
    <property type="match status" value="1"/>
</dbReference>
<dbReference type="InterPro" id="IPR036890">
    <property type="entry name" value="HATPase_C_sf"/>
</dbReference>
<keyword evidence="2" id="KW-0547">Nucleotide-binding</keyword>
<dbReference type="Proteomes" id="UP001447842">
    <property type="component" value="Chromosome"/>
</dbReference>
<dbReference type="EMBL" id="CP147920">
    <property type="protein sequence ID" value="XAU15844.1"/>
    <property type="molecule type" value="Genomic_DNA"/>
</dbReference>
<evidence type="ECO:0000313" key="2">
    <source>
        <dbReference type="EMBL" id="XAU15844.1"/>
    </source>
</evidence>
<dbReference type="InterPro" id="IPR000182">
    <property type="entry name" value="GNAT_dom"/>
</dbReference>
<dbReference type="InterPro" id="IPR003594">
    <property type="entry name" value="HATPase_dom"/>
</dbReference>
<evidence type="ECO:0000313" key="3">
    <source>
        <dbReference type="Proteomes" id="UP001447842"/>
    </source>
</evidence>
<dbReference type="SUPFAM" id="SSF55729">
    <property type="entry name" value="Acyl-CoA N-acyltransferases (Nat)"/>
    <property type="match status" value="1"/>
</dbReference>
<name>A0ABZ3HBY0_9BACT</name>
<evidence type="ECO:0000259" key="1">
    <source>
        <dbReference type="PROSITE" id="PS51186"/>
    </source>
</evidence>
<dbReference type="CDD" id="cd16936">
    <property type="entry name" value="HATPase_RsbW-like"/>
    <property type="match status" value="1"/>
</dbReference>
<keyword evidence="3" id="KW-1185">Reference proteome</keyword>
<protein>
    <submittedName>
        <fullName evidence="2">ATP-binding protein</fullName>
    </submittedName>
</protein>
<sequence length="482" mass="56028">MRDLIEIHLTSRTHFGLLRYTCKHLRQLLPLHRPEQLSEAIDQLLENVVEHAYEKLENMDVTVRFTITPRQLQIDVEDSGLPFDFTPFMSEAVDHTTQHEKGFYRIYDLVDRFWFTMLENRGKRFSVIQAFEHNYDIRTGKTSTALPDKETILQRLDVRRFDESDAEGIAQLIYKNYHYTYYKSQFYDPVKIRQLNQDREVVSIVAVYGVRVVGHFALVLSRHAEIAEIAIAAVDPEFKKMGIMTRMFDTIIATARAMHLNAIYGEALMLHPYSQRANLSHGMCETAIVLGEVPSQTEIERQIKASLRSGAMISFLVFDTHKRYCLPPQRYAGQIEAAYRCAKVENSASRPANPNRQLLSHHLNPYINVGFIIIEGLPDDEALDELIDLMHTDHCEMVYADINLHHIEEIDEVVAMLNRRHFFYSGVFFSYYHNEDYLRLQRKNSRFVDEEQLVCYSQHARAMLEYIQADEARVAPAGAEVQ</sequence>
<organism evidence="2 3">
    <name type="scientific">Sulfurimonas diazotrophicus</name>
    <dbReference type="NCBI Taxonomy" id="3131939"/>
    <lineage>
        <taxon>Bacteria</taxon>
        <taxon>Pseudomonadati</taxon>
        <taxon>Campylobacterota</taxon>
        <taxon>Epsilonproteobacteria</taxon>
        <taxon>Campylobacterales</taxon>
        <taxon>Sulfurimonadaceae</taxon>
        <taxon>Sulfurimonas</taxon>
    </lineage>
</organism>
<dbReference type="GO" id="GO:0005524">
    <property type="term" value="F:ATP binding"/>
    <property type="evidence" value="ECO:0007669"/>
    <property type="project" value="UniProtKB-KW"/>
</dbReference>
<accession>A0ABZ3HBY0</accession>
<dbReference type="Pfam" id="PF13581">
    <property type="entry name" value="HATPase_c_2"/>
    <property type="match status" value="1"/>
</dbReference>
<dbReference type="Gene3D" id="3.30.565.10">
    <property type="entry name" value="Histidine kinase-like ATPase, C-terminal domain"/>
    <property type="match status" value="1"/>
</dbReference>
<dbReference type="RefSeq" id="WP_345973222.1">
    <property type="nucleotide sequence ID" value="NZ_CP147920.1"/>
</dbReference>
<feature type="domain" description="N-acetyltransferase" evidence="1">
    <location>
        <begin position="156"/>
        <end position="306"/>
    </location>
</feature>
<dbReference type="SUPFAM" id="SSF55874">
    <property type="entry name" value="ATPase domain of HSP90 chaperone/DNA topoisomerase II/histidine kinase"/>
    <property type="match status" value="1"/>
</dbReference>
<dbReference type="InterPro" id="IPR016181">
    <property type="entry name" value="Acyl_CoA_acyltransferase"/>
</dbReference>
<proteinExistence type="predicted"/>
<keyword evidence="2" id="KW-0067">ATP-binding</keyword>
<dbReference type="Pfam" id="PF00583">
    <property type="entry name" value="Acetyltransf_1"/>
    <property type="match status" value="1"/>
</dbReference>
<dbReference type="Gene3D" id="3.40.630.30">
    <property type="match status" value="1"/>
</dbReference>
<dbReference type="CDD" id="cd04301">
    <property type="entry name" value="NAT_SF"/>
    <property type="match status" value="1"/>
</dbReference>
<gene>
    <name evidence="2" type="ORF">WCY31_03870</name>
</gene>